<gene>
    <name evidence="8 10" type="primary">ectA</name>
    <name evidence="10" type="ORF">IC608_15760</name>
</gene>
<comment type="similarity">
    <text evidence="2 8">Belongs to the acetyltransferase family. EctA subfamily.</text>
</comment>
<dbReference type="GO" id="GO:0019491">
    <property type="term" value="P:ectoine biosynthetic process"/>
    <property type="evidence" value="ECO:0007669"/>
    <property type="project" value="InterPro"/>
</dbReference>
<dbReference type="SUPFAM" id="SSF55729">
    <property type="entry name" value="Acyl-CoA N-acyltransferases (Nat)"/>
    <property type="match status" value="1"/>
</dbReference>
<dbReference type="GO" id="GO:0033816">
    <property type="term" value="F:diaminobutyrate acetyltransferase activity"/>
    <property type="evidence" value="ECO:0007669"/>
    <property type="project" value="UniProtKB-EC"/>
</dbReference>
<sequence length="192" mass="21064">MVYGNSVLHDAGALRRQAAEKQPARIRPPEATDGHAVWSLVRASGSLDENSLYCNLLQCSHFAGTCAIAIHGDEVVGWLSGYVPPEQPQTYFVWQVCVAEVAKGQGLARRLVGNVLHRPVCAGVTHVDCTITHDNEASWSLFTGIARRLDAQLQQVEHFLRDAHFGGRHETEYAVSIGPFRHDRVARLSGDA</sequence>
<dbReference type="EMBL" id="JACYFU010000004">
    <property type="protein sequence ID" value="MBD8066930.1"/>
    <property type="molecule type" value="Genomic_DNA"/>
</dbReference>
<dbReference type="InterPro" id="IPR016181">
    <property type="entry name" value="Acyl_CoA_acyltransferase"/>
</dbReference>
<proteinExistence type="inferred from homology"/>
<evidence type="ECO:0000256" key="3">
    <source>
        <dbReference type="ARBA" id="ARBA00012355"/>
    </source>
</evidence>
<comment type="pathway">
    <text evidence="1 8">Amine and polyamine biosynthesis; ectoine biosynthesis; L-ectoine from L-aspartate 4-semialdehyde: step 2/3.</text>
</comment>
<dbReference type="AlphaFoldDB" id="A0A927IRP5"/>
<evidence type="ECO:0000256" key="7">
    <source>
        <dbReference type="ARBA" id="ARBA00048924"/>
    </source>
</evidence>
<dbReference type="EC" id="2.3.1.178" evidence="3 8"/>
<organism evidence="10 11">
    <name type="scientific">Devosia oryzisoli</name>
    <dbReference type="NCBI Taxonomy" id="2774138"/>
    <lineage>
        <taxon>Bacteria</taxon>
        <taxon>Pseudomonadati</taxon>
        <taxon>Pseudomonadota</taxon>
        <taxon>Alphaproteobacteria</taxon>
        <taxon>Hyphomicrobiales</taxon>
        <taxon>Devosiaceae</taxon>
        <taxon>Devosia</taxon>
    </lineage>
</organism>
<keyword evidence="5 8" id="KW-0808">Transferase</keyword>
<evidence type="ECO:0000256" key="4">
    <source>
        <dbReference type="ARBA" id="ARBA00017935"/>
    </source>
</evidence>
<dbReference type="Gene3D" id="3.40.630.30">
    <property type="match status" value="1"/>
</dbReference>
<evidence type="ECO:0000256" key="6">
    <source>
        <dbReference type="ARBA" id="ARBA00023315"/>
    </source>
</evidence>
<dbReference type="PROSITE" id="PS51186">
    <property type="entry name" value="GNAT"/>
    <property type="match status" value="1"/>
</dbReference>
<comment type="caution">
    <text evidence="10">The sequence shown here is derived from an EMBL/GenBank/DDBJ whole genome shotgun (WGS) entry which is preliminary data.</text>
</comment>
<dbReference type="InterPro" id="IPR000182">
    <property type="entry name" value="GNAT_dom"/>
</dbReference>
<evidence type="ECO:0000256" key="2">
    <source>
        <dbReference type="ARBA" id="ARBA00010712"/>
    </source>
</evidence>
<reference evidence="10" key="1">
    <citation type="submission" date="2020-09" db="EMBL/GenBank/DDBJ databases">
        <title>Genome seq and assembly of Devosia sp.</title>
        <authorList>
            <person name="Chhetri G."/>
        </authorList>
    </citation>
    <scope>NUCLEOTIDE SEQUENCE</scope>
    <source>
        <strain evidence="10">PTR5</strain>
    </source>
</reference>
<keyword evidence="6 8" id="KW-0012">Acyltransferase</keyword>
<accession>A0A927IRP5</accession>
<evidence type="ECO:0000313" key="11">
    <source>
        <dbReference type="Proteomes" id="UP000654108"/>
    </source>
</evidence>
<dbReference type="NCBIfam" id="TIGR02406">
    <property type="entry name" value="ectoine_EctA"/>
    <property type="match status" value="1"/>
</dbReference>
<feature type="domain" description="N-acetyltransferase" evidence="9">
    <location>
        <begin position="24"/>
        <end position="191"/>
    </location>
</feature>
<keyword evidence="11" id="KW-1185">Reference proteome</keyword>
<dbReference type="RefSeq" id="WP_191777501.1">
    <property type="nucleotide sequence ID" value="NZ_JACYFU010000004.1"/>
</dbReference>
<dbReference type="Proteomes" id="UP000654108">
    <property type="component" value="Unassembled WGS sequence"/>
</dbReference>
<name>A0A927IRP5_9HYPH</name>
<dbReference type="CDD" id="cd04301">
    <property type="entry name" value="NAT_SF"/>
    <property type="match status" value="1"/>
</dbReference>
<evidence type="ECO:0000259" key="9">
    <source>
        <dbReference type="PROSITE" id="PS51186"/>
    </source>
</evidence>
<evidence type="ECO:0000256" key="1">
    <source>
        <dbReference type="ARBA" id="ARBA00004978"/>
    </source>
</evidence>
<protein>
    <recommendedName>
        <fullName evidence="4 8">L-2,4-diaminobutyric acid acetyltransferase</fullName>
        <shortName evidence="8">DABA acetyltransferase</shortName>
        <ecNumber evidence="3 8">2.3.1.178</ecNumber>
    </recommendedName>
</protein>
<dbReference type="InterPro" id="IPR012772">
    <property type="entry name" value="Ectoine_EctA"/>
</dbReference>
<evidence type="ECO:0000256" key="5">
    <source>
        <dbReference type="ARBA" id="ARBA00022679"/>
    </source>
</evidence>
<dbReference type="Pfam" id="PF00583">
    <property type="entry name" value="Acetyltransf_1"/>
    <property type="match status" value="1"/>
</dbReference>
<evidence type="ECO:0000256" key="8">
    <source>
        <dbReference type="RuleBase" id="RU365045"/>
    </source>
</evidence>
<comment type="function">
    <text evidence="8">Catalyzes the acetylation of L-2,4-diaminobutyrate (DABA) to gamma-N-acetyl-alpha,gamma-diaminobutyric acid (ADABA) with acetyl coenzyme A.</text>
</comment>
<evidence type="ECO:0000313" key="10">
    <source>
        <dbReference type="EMBL" id="MBD8066930.1"/>
    </source>
</evidence>
<comment type="catalytic activity">
    <reaction evidence="7 8">
        <text>L-2,4-diaminobutanoate + acetyl-CoA = (2S)-4-acetamido-2-aminobutanoate + CoA + H(+)</text>
        <dbReference type="Rhea" id="RHEA:16901"/>
        <dbReference type="ChEBI" id="CHEBI:15378"/>
        <dbReference type="ChEBI" id="CHEBI:57287"/>
        <dbReference type="ChEBI" id="CHEBI:57288"/>
        <dbReference type="ChEBI" id="CHEBI:58761"/>
        <dbReference type="ChEBI" id="CHEBI:58929"/>
        <dbReference type="EC" id="2.3.1.178"/>
    </reaction>
</comment>